<dbReference type="PROSITE" id="PS50404">
    <property type="entry name" value="GST_NTER"/>
    <property type="match status" value="1"/>
</dbReference>
<dbReference type="RefSeq" id="XP_003744624.1">
    <property type="nucleotide sequence ID" value="XM_003744576.2"/>
</dbReference>
<dbReference type="InterPro" id="IPR036282">
    <property type="entry name" value="Glutathione-S-Trfase_C_sf"/>
</dbReference>
<reference evidence="10" key="1">
    <citation type="submission" date="2025-08" db="UniProtKB">
        <authorList>
            <consortium name="RefSeq"/>
        </authorList>
    </citation>
    <scope>IDENTIFICATION</scope>
</reference>
<dbReference type="AlphaFoldDB" id="A0AAJ6QUU0"/>
<dbReference type="GO" id="GO:0005634">
    <property type="term" value="C:nucleus"/>
    <property type="evidence" value="ECO:0007669"/>
    <property type="project" value="TreeGrafter"/>
</dbReference>
<sequence>MAAQGTLYTCKDNFRSRNILIAAEYGKAKLTVHQEPPNFIFGETNRSDAFLAKFPLGKVPAFESKDGVKLTEAAAIAYYVAGNELKGKDNAQNAQILQWIAFADNEILPPASAWTFPCLGIMGFNKQTQEKAQAEVKTILSYLNKVFLSKTYLVGERISLADIAVFSALLNLYTLVLDPAFRKPYGNVNRWFETVLNQPNVRKVVGQAKLCEVAAQFDAATFAEIQGKGDSAKKTDKKAAKKDEKKESKKEDKKQAPEPLDAGDEILMAEPPKKDPFEAFPKGTFVMDDFKRSYSNEDTAVSIPYFWQKFDPENYSIWYCEYKYPEDLTMVFMSCNLISGMMQRLDKMRKNAFASMCLFGEDNCSTISGIWVWRGHELAFTLSEDWQIDYESYQWKKLDPKDESTKTLVNEYLAWEGQFGGKKFNQGKIFK</sequence>
<dbReference type="GO" id="GO:0005737">
    <property type="term" value="C:cytoplasm"/>
    <property type="evidence" value="ECO:0007669"/>
    <property type="project" value="TreeGrafter"/>
</dbReference>
<dbReference type="PROSITE" id="PS50405">
    <property type="entry name" value="GST_CTER"/>
    <property type="match status" value="1"/>
</dbReference>
<dbReference type="FunFam" id="1.20.1050.10:FF:000006">
    <property type="entry name" value="Elongation factor 1 gamma"/>
    <property type="match status" value="1"/>
</dbReference>
<protein>
    <recommendedName>
        <fullName evidence="3">eEF-1B gamma</fullName>
    </recommendedName>
</protein>
<dbReference type="Pfam" id="PF00647">
    <property type="entry name" value="EF1G"/>
    <property type="match status" value="1"/>
</dbReference>
<dbReference type="InterPro" id="IPR036249">
    <property type="entry name" value="Thioredoxin-like_sf"/>
</dbReference>
<evidence type="ECO:0000259" key="6">
    <source>
        <dbReference type="PROSITE" id="PS50040"/>
    </source>
</evidence>
<evidence type="ECO:0000256" key="4">
    <source>
        <dbReference type="PROSITE-ProRule" id="PRU00519"/>
    </source>
</evidence>
<evidence type="ECO:0000256" key="2">
    <source>
        <dbReference type="ARBA" id="ARBA00022917"/>
    </source>
</evidence>
<dbReference type="GeneID" id="100906707"/>
<feature type="domain" description="GST N-terminal" evidence="7">
    <location>
        <begin position="3"/>
        <end position="88"/>
    </location>
</feature>
<dbReference type="InterPro" id="IPR036433">
    <property type="entry name" value="EF1B_G_C_sf"/>
</dbReference>
<dbReference type="FunFam" id="3.40.30.10:FF:000142">
    <property type="entry name" value="Elongation factor 1 gamma"/>
    <property type="match status" value="1"/>
</dbReference>
<dbReference type="Proteomes" id="UP000694867">
    <property type="component" value="Unplaced"/>
</dbReference>
<dbReference type="GO" id="GO:0003746">
    <property type="term" value="F:translation elongation factor activity"/>
    <property type="evidence" value="ECO:0007669"/>
    <property type="project" value="UniProtKB-UniRule"/>
</dbReference>
<dbReference type="InterPro" id="IPR004046">
    <property type="entry name" value="GST_C"/>
</dbReference>
<feature type="region of interest" description="Disordered" evidence="5">
    <location>
        <begin position="233"/>
        <end position="268"/>
    </location>
</feature>
<evidence type="ECO:0000256" key="3">
    <source>
        <dbReference type="ARBA" id="ARBA00030426"/>
    </source>
</evidence>
<dbReference type="Gene3D" id="3.30.70.1010">
    <property type="entry name" value="Translation elongation factor EF1B, gamma chain, conserved domain"/>
    <property type="match status" value="1"/>
</dbReference>
<dbReference type="SUPFAM" id="SSF89942">
    <property type="entry name" value="eEF1-gamma domain"/>
    <property type="match status" value="1"/>
</dbReference>
<dbReference type="InterPro" id="IPR001662">
    <property type="entry name" value="EF1B_G_C"/>
</dbReference>
<dbReference type="SUPFAM" id="SSF47616">
    <property type="entry name" value="GST C-terminal domain-like"/>
    <property type="match status" value="1"/>
</dbReference>
<dbReference type="SUPFAM" id="SSF52833">
    <property type="entry name" value="Thioredoxin-like"/>
    <property type="match status" value="1"/>
</dbReference>
<keyword evidence="1 4" id="KW-0251">Elongation factor</keyword>
<proteinExistence type="predicted"/>
<dbReference type="PROSITE" id="PS50040">
    <property type="entry name" value="EF1G_C"/>
    <property type="match status" value="1"/>
</dbReference>
<accession>A0AAJ6QUU0</accession>
<dbReference type="InterPro" id="IPR040079">
    <property type="entry name" value="Glutathione_S-Trfase"/>
</dbReference>
<dbReference type="SMART" id="SM01183">
    <property type="entry name" value="EF1G"/>
    <property type="match status" value="1"/>
</dbReference>
<dbReference type="Gene3D" id="1.20.1050.10">
    <property type="match status" value="1"/>
</dbReference>
<feature type="compositionally biased region" description="Basic and acidic residues" evidence="5">
    <location>
        <begin position="233"/>
        <end position="256"/>
    </location>
</feature>
<name>A0AAJ6QUU0_9ACAR</name>
<dbReference type="CTD" id="44791"/>
<feature type="domain" description="GST C-terminal" evidence="8">
    <location>
        <begin position="89"/>
        <end position="217"/>
    </location>
</feature>
<dbReference type="CDD" id="cd03181">
    <property type="entry name" value="GST_C_EF1Bgamma_like"/>
    <property type="match status" value="1"/>
</dbReference>
<evidence type="ECO:0000313" key="10">
    <source>
        <dbReference type="RefSeq" id="XP_003744624.1"/>
    </source>
</evidence>
<evidence type="ECO:0000313" key="9">
    <source>
        <dbReference type="Proteomes" id="UP000694867"/>
    </source>
</evidence>
<dbReference type="CDD" id="cd03044">
    <property type="entry name" value="GST_N_EF1Bgamma"/>
    <property type="match status" value="1"/>
</dbReference>
<dbReference type="InterPro" id="IPR050802">
    <property type="entry name" value="EF-GSTs"/>
</dbReference>
<dbReference type="KEGG" id="goe:100906707"/>
<dbReference type="InterPro" id="IPR004045">
    <property type="entry name" value="Glutathione_S-Trfase_N"/>
</dbReference>
<evidence type="ECO:0000256" key="1">
    <source>
        <dbReference type="ARBA" id="ARBA00022768"/>
    </source>
</evidence>
<evidence type="ECO:0000259" key="7">
    <source>
        <dbReference type="PROSITE" id="PS50404"/>
    </source>
</evidence>
<dbReference type="Pfam" id="PF02798">
    <property type="entry name" value="GST_N"/>
    <property type="match status" value="1"/>
</dbReference>
<dbReference type="SFLD" id="SFLDS00019">
    <property type="entry name" value="Glutathione_Transferase_(cytos"/>
    <property type="match status" value="1"/>
</dbReference>
<keyword evidence="2 4" id="KW-0648">Protein biosynthesis</keyword>
<dbReference type="PANTHER" id="PTHR43986">
    <property type="entry name" value="ELONGATION FACTOR 1-GAMMA"/>
    <property type="match status" value="1"/>
</dbReference>
<evidence type="ECO:0000256" key="5">
    <source>
        <dbReference type="SAM" id="MobiDB-lite"/>
    </source>
</evidence>
<dbReference type="Gene3D" id="3.40.30.10">
    <property type="entry name" value="Glutaredoxin"/>
    <property type="match status" value="1"/>
</dbReference>
<organism evidence="9 10">
    <name type="scientific">Galendromus occidentalis</name>
    <name type="common">western predatory mite</name>
    <dbReference type="NCBI Taxonomy" id="34638"/>
    <lineage>
        <taxon>Eukaryota</taxon>
        <taxon>Metazoa</taxon>
        <taxon>Ecdysozoa</taxon>
        <taxon>Arthropoda</taxon>
        <taxon>Chelicerata</taxon>
        <taxon>Arachnida</taxon>
        <taxon>Acari</taxon>
        <taxon>Parasitiformes</taxon>
        <taxon>Mesostigmata</taxon>
        <taxon>Gamasina</taxon>
        <taxon>Phytoseioidea</taxon>
        <taxon>Phytoseiidae</taxon>
        <taxon>Typhlodrominae</taxon>
        <taxon>Galendromus</taxon>
    </lineage>
</organism>
<evidence type="ECO:0000259" key="8">
    <source>
        <dbReference type="PROSITE" id="PS50405"/>
    </source>
</evidence>
<keyword evidence="9" id="KW-1185">Reference proteome</keyword>
<feature type="domain" description="EF-1-gamma C-terminal" evidence="6">
    <location>
        <begin position="273"/>
        <end position="431"/>
    </location>
</feature>
<dbReference type="PANTHER" id="PTHR43986:SF1">
    <property type="entry name" value="ELONGATION FACTOR 1-GAMMA"/>
    <property type="match status" value="1"/>
</dbReference>
<dbReference type="FunFam" id="3.30.70.1010:FF:000001">
    <property type="entry name" value="Elongation factor 1-gamma 1"/>
    <property type="match status" value="1"/>
</dbReference>
<gene>
    <name evidence="10" type="primary">LOC100906707</name>
</gene>
<dbReference type="InterPro" id="IPR010987">
    <property type="entry name" value="Glutathione-S-Trfase_C-like"/>
</dbReference>
<dbReference type="Pfam" id="PF00043">
    <property type="entry name" value="GST_C"/>
    <property type="match status" value="1"/>
</dbReference>
<dbReference type="SFLD" id="SFLDG00358">
    <property type="entry name" value="Main_(cytGST)"/>
    <property type="match status" value="1"/>
</dbReference>